<evidence type="ECO:0000313" key="5">
    <source>
        <dbReference type="Proteomes" id="UP000295604"/>
    </source>
</evidence>
<gene>
    <name evidence="4" type="primary">cctO-13</name>
    <name evidence="4" type="ORF">C8034_v002064</name>
</gene>
<keyword evidence="3" id="KW-1133">Transmembrane helix</keyword>
<dbReference type="Proteomes" id="UP000295604">
    <property type="component" value="Unassembled WGS sequence"/>
</dbReference>
<feature type="transmembrane region" description="Helical" evidence="3">
    <location>
        <begin position="43"/>
        <end position="64"/>
    </location>
</feature>
<comment type="pathway">
    <text evidence="1">Mycotoxin biosynthesis.</text>
</comment>
<dbReference type="Pfam" id="PF11807">
    <property type="entry name" value="UstYa"/>
    <property type="match status" value="1"/>
</dbReference>
<keyword evidence="3" id="KW-0812">Transmembrane</keyword>
<proteinExistence type="inferred from homology"/>
<comment type="similarity">
    <text evidence="2">Belongs to the ustYa family.</text>
</comment>
<keyword evidence="5" id="KW-1185">Reference proteome</keyword>
<dbReference type="AlphaFoldDB" id="A0A4R8TBE4"/>
<evidence type="ECO:0000256" key="3">
    <source>
        <dbReference type="SAM" id="Phobius"/>
    </source>
</evidence>
<evidence type="ECO:0000256" key="2">
    <source>
        <dbReference type="ARBA" id="ARBA00035112"/>
    </source>
</evidence>
<dbReference type="PANTHER" id="PTHR33365">
    <property type="entry name" value="YALI0B05434P"/>
    <property type="match status" value="1"/>
</dbReference>
<dbReference type="InterPro" id="IPR021765">
    <property type="entry name" value="UstYa-like"/>
</dbReference>
<dbReference type="PANTHER" id="PTHR33365:SF4">
    <property type="entry name" value="CYCLOCHLOROTINE BIOSYNTHESIS PROTEIN O"/>
    <property type="match status" value="1"/>
</dbReference>
<name>A0A4R8TBE4_9PEZI</name>
<accession>A0A4R8TBE4</accession>
<comment type="caution">
    <text evidence="4">The sequence shown here is derived from an EMBL/GenBank/DDBJ whole genome shotgun (WGS) entry which is preliminary data.</text>
</comment>
<evidence type="ECO:0000313" key="4">
    <source>
        <dbReference type="EMBL" id="TEA15026.1"/>
    </source>
</evidence>
<dbReference type="EMBL" id="QAPF01000145">
    <property type="protein sequence ID" value="TEA15026.1"/>
    <property type="molecule type" value="Genomic_DNA"/>
</dbReference>
<sequence length="260" mass="29700">MNFFRADKSAQYDSLEGGSECSEDQLPLRRRPASPMVSVSRSYYYTSLLLFALFPVLAIALVLLHTRLGDARVDSGFLKGFPTELDPIKGVLASETVRFTGGLHFYKNGSLYREVIEGQPQYVGPPSPEIDAAWKSLLKGQYMNLVGNEASSMVGHTWKDDHGNYEVALDVMHTLHCVNKVRMALDPDYYKEEESPRIHRMHVDHCLDYLRQTVQCHSDLTPMVFSWSDDAGRVVADWKEPHTCRNFNRVRSWAEDHFRP</sequence>
<organism evidence="4 5">
    <name type="scientific">Colletotrichum sidae</name>
    <dbReference type="NCBI Taxonomy" id="1347389"/>
    <lineage>
        <taxon>Eukaryota</taxon>
        <taxon>Fungi</taxon>
        <taxon>Dikarya</taxon>
        <taxon>Ascomycota</taxon>
        <taxon>Pezizomycotina</taxon>
        <taxon>Sordariomycetes</taxon>
        <taxon>Hypocreomycetidae</taxon>
        <taxon>Glomerellales</taxon>
        <taxon>Glomerellaceae</taxon>
        <taxon>Colletotrichum</taxon>
        <taxon>Colletotrichum orbiculare species complex</taxon>
    </lineage>
</organism>
<protein>
    <submittedName>
        <fullName evidence="4">Cyclochlorotine biosynthesis protein O</fullName>
    </submittedName>
</protein>
<reference evidence="4 5" key="1">
    <citation type="submission" date="2018-11" db="EMBL/GenBank/DDBJ databases">
        <title>Genome sequence and assembly of Colletotrichum sidae.</title>
        <authorList>
            <person name="Gan P."/>
            <person name="Shirasu K."/>
        </authorList>
    </citation>
    <scope>NUCLEOTIDE SEQUENCE [LARGE SCALE GENOMIC DNA]</scope>
    <source>
        <strain evidence="4 5">CBS 518.97</strain>
    </source>
</reference>
<evidence type="ECO:0000256" key="1">
    <source>
        <dbReference type="ARBA" id="ARBA00004685"/>
    </source>
</evidence>
<keyword evidence="3" id="KW-0472">Membrane</keyword>
<dbReference type="GO" id="GO:0043386">
    <property type="term" value="P:mycotoxin biosynthetic process"/>
    <property type="evidence" value="ECO:0007669"/>
    <property type="project" value="InterPro"/>
</dbReference>